<dbReference type="InterPro" id="IPR016032">
    <property type="entry name" value="Sig_transdc_resp-reg_C-effctor"/>
</dbReference>
<dbReference type="SUPFAM" id="SSF52540">
    <property type="entry name" value="P-loop containing nucleoside triphosphate hydrolases"/>
    <property type="match status" value="1"/>
</dbReference>
<dbReference type="Gene3D" id="1.10.10.10">
    <property type="entry name" value="Winged helix-like DNA-binding domain superfamily/Winged helix DNA-binding domain"/>
    <property type="match status" value="1"/>
</dbReference>
<dbReference type="PANTHER" id="PTHR35807:SF1">
    <property type="entry name" value="TRANSCRIPTIONAL REGULATOR REDD"/>
    <property type="match status" value="1"/>
</dbReference>
<keyword evidence="3 5" id="KW-0238">DNA-binding</keyword>
<evidence type="ECO:0000313" key="7">
    <source>
        <dbReference type="EMBL" id="OLF12318.1"/>
    </source>
</evidence>
<dbReference type="SMART" id="SM01043">
    <property type="entry name" value="BTAD"/>
    <property type="match status" value="1"/>
</dbReference>
<dbReference type="SMART" id="SM00862">
    <property type="entry name" value="Trans_reg_C"/>
    <property type="match status" value="1"/>
</dbReference>
<evidence type="ECO:0000256" key="3">
    <source>
        <dbReference type="ARBA" id="ARBA00023125"/>
    </source>
</evidence>
<dbReference type="Gene3D" id="3.40.50.300">
    <property type="entry name" value="P-loop containing nucleotide triphosphate hydrolases"/>
    <property type="match status" value="1"/>
</dbReference>
<keyword evidence="8" id="KW-1185">Reference proteome</keyword>
<dbReference type="InterPro" id="IPR036388">
    <property type="entry name" value="WH-like_DNA-bd_sf"/>
</dbReference>
<evidence type="ECO:0000259" key="6">
    <source>
        <dbReference type="PROSITE" id="PS51755"/>
    </source>
</evidence>
<proteinExistence type="inferred from homology"/>
<evidence type="ECO:0000313" key="8">
    <source>
        <dbReference type="Proteomes" id="UP000185696"/>
    </source>
</evidence>
<keyword evidence="2" id="KW-0805">Transcription regulation</keyword>
<dbReference type="PANTHER" id="PTHR35807">
    <property type="entry name" value="TRANSCRIPTIONAL REGULATOR REDD-RELATED"/>
    <property type="match status" value="1"/>
</dbReference>
<dbReference type="GO" id="GO:0003677">
    <property type="term" value="F:DNA binding"/>
    <property type="evidence" value="ECO:0007669"/>
    <property type="project" value="UniProtKB-UniRule"/>
</dbReference>
<dbReference type="SUPFAM" id="SSF48452">
    <property type="entry name" value="TPR-like"/>
    <property type="match status" value="3"/>
</dbReference>
<dbReference type="Pfam" id="PF03704">
    <property type="entry name" value="BTAD"/>
    <property type="match status" value="1"/>
</dbReference>
<evidence type="ECO:0000256" key="2">
    <source>
        <dbReference type="ARBA" id="ARBA00023015"/>
    </source>
</evidence>
<dbReference type="GO" id="GO:0043531">
    <property type="term" value="F:ADP binding"/>
    <property type="evidence" value="ECO:0007669"/>
    <property type="project" value="InterPro"/>
</dbReference>
<comment type="caution">
    <text evidence="7">The sequence shown here is derived from an EMBL/GenBank/DDBJ whole genome shotgun (WGS) entry which is preliminary data.</text>
</comment>
<feature type="DNA-binding region" description="OmpR/PhoB-type" evidence="5">
    <location>
        <begin position="1"/>
        <end position="87"/>
    </location>
</feature>
<dbReference type="RefSeq" id="WP_075132509.1">
    <property type="nucleotide sequence ID" value="NZ_MSIF01000003.1"/>
</dbReference>
<organism evidence="7 8">
    <name type="scientific">Actinophytocola xinjiangensis</name>
    <dbReference type="NCBI Taxonomy" id="485602"/>
    <lineage>
        <taxon>Bacteria</taxon>
        <taxon>Bacillati</taxon>
        <taxon>Actinomycetota</taxon>
        <taxon>Actinomycetes</taxon>
        <taxon>Pseudonocardiales</taxon>
        <taxon>Pseudonocardiaceae</taxon>
    </lineage>
</organism>
<dbReference type="InterPro" id="IPR027417">
    <property type="entry name" value="P-loop_NTPase"/>
</dbReference>
<dbReference type="InterPro" id="IPR011990">
    <property type="entry name" value="TPR-like_helical_dom_sf"/>
</dbReference>
<dbReference type="Pfam" id="PF13424">
    <property type="entry name" value="TPR_12"/>
    <property type="match status" value="3"/>
</dbReference>
<dbReference type="EMBL" id="MSIF01000003">
    <property type="protein sequence ID" value="OLF12318.1"/>
    <property type="molecule type" value="Genomic_DNA"/>
</dbReference>
<gene>
    <name evidence="7" type="ORF">BLA60_10120</name>
</gene>
<dbReference type="Gene3D" id="1.25.40.10">
    <property type="entry name" value="Tetratricopeptide repeat domain"/>
    <property type="match status" value="3"/>
</dbReference>
<comment type="similarity">
    <text evidence="1">Belongs to the AfsR/DnrI/RedD regulatory family.</text>
</comment>
<dbReference type="AlphaFoldDB" id="A0A7Z0WPI2"/>
<dbReference type="Proteomes" id="UP000185696">
    <property type="component" value="Unassembled WGS sequence"/>
</dbReference>
<evidence type="ECO:0000256" key="1">
    <source>
        <dbReference type="ARBA" id="ARBA00005820"/>
    </source>
</evidence>
<dbReference type="CDD" id="cd15831">
    <property type="entry name" value="BTAD"/>
    <property type="match status" value="1"/>
</dbReference>
<evidence type="ECO:0000256" key="5">
    <source>
        <dbReference type="PROSITE-ProRule" id="PRU01091"/>
    </source>
</evidence>
<keyword evidence="4" id="KW-0804">Transcription</keyword>
<evidence type="ECO:0000256" key="4">
    <source>
        <dbReference type="ARBA" id="ARBA00023163"/>
    </source>
</evidence>
<dbReference type="PROSITE" id="PS51755">
    <property type="entry name" value="OMPR_PHOB"/>
    <property type="match status" value="1"/>
</dbReference>
<dbReference type="OrthoDB" id="3646695at2"/>
<dbReference type="InterPro" id="IPR019734">
    <property type="entry name" value="TPR_rpt"/>
</dbReference>
<dbReference type="InterPro" id="IPR001867">
    <property type="entry name" value="OmpR/PhoB-type_DNA-bd"/>
</dbReference>
<dbReference type="GO" id="GO:0000160">
    <property type="term" value="P:phosphorelay signal transduction system"/>
    <property type="evidence" value="ECO:0007669"/>
    <property type="project" value="InterPro"/>
</dbReference>
<sequence>MLGPLEAWHDGNQVPLGEQQQRFVLVVLLLNVNKPVSNDKLTDIVWDGNIERRTLIRGYINRLRNAFREATGDPLIERTPTGYRLGIDEAWVDVKRFDRLRDQARAAGDPHRSVELLRAAVDLWRGEFLEDIDIDRIGGTDVVRPDVDLLDTVGDLAELELAIGEHRAARDRLRRVVPTDPSQQRHAELLMRALLASGDRVAAIRIFRGTAAALAEQGIEPGTVLRNLAARAERGEPASSLPAVPGPFLGRTTELAAIEAAAAAPGERRTVWLSGAPGVGKTGLAVAAAHRLRDRFPDGQLMVRLDAPVTVGDALTQLLGELGVPPEQIPATDGRKTTLFQTELYGTRTLVLLDNAASLEQVRPLLPEAEGCLTIVTSRRMGEPGTGTHLRLAPLARQDAVALFTALSDPVRVRGRATEVAEIVGRCAHLPIEIWVAAALLRRHTTWSLDKLLTLLGTGSFAAVSVSYRQLTGAQRDLFRLLGHLPGRDLDVAGAAALAGLTVDDARVVLDDLHEVCLLEEVAIERYRMLDPIREFAATEAGAPPGLDEALVRLLDHYLVTLARAVATGYPFDRDQQPSVDRPAPVAPEFDGPREALAWIETERDNLVAAIRHAAGNDLSDHAWRLAVLLWRYFHTTSQLEDWLSTMNLALEIVSGPGSGDVYGQAHVLLRLATAHDRLGRLAEATDLAHRALSRWTDLGDVRGEAATLCALAVSASQLGRHDEAVTRLQAALAGYQRCADRRGQGHALSMLGYVNGLRGNLTQALRQQQEAVPMLREVGHTQGLAHVLNNLGTVQHRLGLLDDALASHQQAHELATSVGDLCVVAYALSNLGNVHRAAGRLAEATRHQSRAMEVAAALSDADLRTQLYRDRGATAQARGDRAEALKSFLSAVDLATGTGNRTHRAHAHRGAARTLHAADLHDDAVDHWRAAEDEFAALGLPEAVEVRTERAKLRCACG</sequence>
<protein>
    <submittedName>
        <fullName evidence="7">SARP family transcriptional regulator</fullName>
    </submittedName>
</protein>
<dbReference type="SUPFAM" id="SSF46894">
    <property type="entry name" value="C-terminal effector domain of the bipartite response regulators"/>
    <property type="match status" value="1"/>
</dbReference>
<feature type="domain" description="OmpR/PhoB-type" evidence="6">
    <location>
        <begin position="1"/>
        <end position="87"/>
    </location>
</feature>
<dbReference type="InterPro" id="IPR005158">
    <property type="entry name" value="BTAD"/>
</dbReference>
<dbReference type="GO" id="GO:0006355">
    <property type="term" value="P:regulation of DNA-templated transcription"/>
    <property type="evidence" value="ECO:0007669"/>
    <property type="project" value="InterPro"/>
</dbReference>
<dbReference type="InterPro" id="IPR051677">
    <property type="entry name" value="AfsR-DnrI-RedD_regulator"/>
</dbReference>
<name>A0A7Z0WPI2_9PSEU</name>
<reference evidence="7 8" key="1">
    <citation type="submission" date="2016-12" db="EMBL/GenBank/DDBJ databases">
        <title>The draft genome sequence of Actinophytocola xinjiangensis.</title>
        <authorList>
            <person name="Wang W."/>
            <person name="Yuan L."/>
        </authorList>
    </citation>
    <scope>NUCLEOTIDE SEQUENCE [LARGE SCALE GENOMIC DNA]</scope>
    <source>
        <strain evidence="7 8">CGMCC 4.4663</strain>
    </source>
</reference>
<accession>A0A7Z0WPI2</accession>
<dbReference type="SMART" id="SM00028">
    <property type="entry name" value="TPR"/>
    <property type="match status" value="6"/>
</dbReference>